<keyword evidence="2" id="KW-0378">Hydrolase</keyword>
<organism evidence="2 3">
    <name type="scientific">Phytohabitans maris</name>
    <dbReference type="NCBI Taxonomy" id="3071409"/>
    <lineage>
        <taxon>Bacteria</taxon>
        <taxon>Bacillati</taxon>
        <taxon>Actinomycetota</taxon>
        <taxon>Actinomycetes</taxon>
        <taxon>Micromonosporales</taxon>
        <taxon>Micromonosporaceae</taxon>
    </lineage>
</organism>
<evidence type="ECO:0000313" key="2">
    <source>
        <dbReference type="EMBL" id="MDQ7903071.1"/>
    </source>
</evidence>
<dbReference type="EMBL" id="JAVHUY010000001">
    <property type="protein sequence ID" value="MDQ7903071.1"/>
    <property type="molecule type" value="Genomic_DNA"/>
</dbReference>
<dbReference type="GO" id="GO:0016787">
    <property type="term" value="F:hydrolase activity"/>
    <property type="evidence" value="ECO:0007669"/>
    <property type="project" value="UniProtKB-KW"/>
</dbReference>
<protein>
    <submittedName>
        <fullName evidence="2">Restriction endonuclease</fullName>
        <ecNumber evidence="2">3.1.21.-</ecNumber>
    </submittedName>
</protein>
<feature type="domain" description="Restriction endonuclease type IV Mrr" evidence="1">
    <location>
        <begin position="171"/>
        <end position="277"/>
    </location>
</feature>
<dbReference type="InterPro" id="IPR011335">
    <property type="entry name" value="Restrct_endonuc-II-like"/>
</dbReference>
<keyword evidence="2" id="KW-0255">Endonuclease</keyword>
<comment type="caution">
    <text evidence="2">The sequence shown here is derived from an EMBL/GenBank/DDBJ whole genome shotgun (WGS) entry which is preliminary data.</text>
</comment>
<dbReference type="SUPFAM" id="SSF52980">
    <property type="entry name" value="Restriction endonuclease-like"/>
    <property type="match status" value="1"/>
</dbReference>
<sequence>MNPPRTIKRIDPNAYNALADALAVIFWNKRPQERYLRGLLRDYPELLARLDFNGETKRETAGRLVELLMANEAKYQGVAIALMLSVAKMDSFPNLEQQEDSEQMLAVARAAVAELRKWTSRHQAVVEEHEKYATELAAAAEKANRSRALSASLADLKALFFAMHSRTDAQARGKEFEGFINRLFGLYDLNPRAAYSLEREQIDGAFSFETDDYILEARWWKTSIGREHLDVFKAKIARKGKNALGLFISVNGFTKDALDEYSAATPFITMDGMDFTAVLEERVRLDDLLRRKKRHANETGNCYFPAFQMF</sequence>
<reference evidence="2 3" key="1">
    <citation type="submission" date="2023-08" db="EMBL/GenBank/DDBJ databases">
        <title>Phytohabitans sansha sp. nov., isolated from marine sediment.</title>
        <authorList>
            <person name="Zhao Y."/>
            <person name="Yi K."/>
        </authorList>
    </citation>
    <scope>NUCLEOTIDE SEQUENCE [LARGE SCALE GENOMIC DNA]</scope>
    <source>
        <strain evidence="2 3">ZYX-F-186</strain>
    </source>
</reference>
<gene>
    <name evidence="2" type="ORF">RB614_00865</name>
</gene>
<dbReference type="Gene3D" id="3.40.1350.10">
    <property type="match status" value="1"/>
</dbReference>
<accession>A0ABU0Z7N6</accession>
<evidence type="ECO:0000259" key="1">
    <source>
        <dbReference type="Pfam" id="PF04471"/>
    </source>
</evidence>
<dbReference type="Pfam" id="PF04471">
    <property type="entry name" value="Mrr_cat"/>
    <property type="match status" value="1"/>
</dbReference>
<dbReference type="GO" id="GO:0004519">
    <property type="term" value="F:endonuclease activity"/>
    <property type="evidence" value="ECO:0007669"/>
    <property type="project" value="UniProtKB-KW"/>
</dbReference>
<dbReference type="InterPro" id="IPR011856">
    <property type="entry name" value="tRNA_endonuc-like_dom_sf"/>
</dbReference>
<name>A0ABU0Z7N6_9ACTN</name>
<proteinExistence type="predicted"/>
<dbReference type="RefSeq" id="WP_308710342.1">
    <property type="nucleotide sequence ID" value="NZ_JAVHUY010000001.1"/>
</dbReference>
<evidence type="ECO:0000313" key="3">
    <source>
        <dbReference type="Proteomes" id="UP001230908"/>
    </source>
</evidence>
<dbReference type="Proteomes" id="UP001230908">
    <property type="component" value="Unassembled WGS sequence"/>
</dbReference>
<dbReference type="InterPro" id="IPR007560">
    <property type="entry name" value="Restrct_endonuc_IV_Mrr"/>
</dbReference>
<dbReference type="EC" id="3.1.21.-" evidence="2"/>
<keyword evidence="3" id="KW-1185">Reference proteome</keyword>
<keyword evidence="2" id="KW-0540">Nuclease</keyword>